<proteinExistence type="predicted"/>
<sequence>MKPDINNMTLNEYLMYQGRNKGLERSCISSKSVAPVRNRILVYPDSDEEDEDLDEILDDLFKIGAENLRKMEHEVPNRRDNVNDFKDYDQEDGKLPDLPTFSTTDEFVSNSEQVEENIDIAEEK</sequence>
<reference evidence="2" key="2">
    <citation type="submission" date="2022-01" db="EMBL/GenBank/DDBJ databases">
        <authorList>
            <person name="Yamashiro T."/>
            <person name="Shiraishi A."/>
            <person name="Satake H."/>
            <person name="Nakayama K."/>
        </authorList>
    </citation>
    <scope>NUCLEOTIDE SEQUENCE</scope>
</reference>
<dbReference type="EMBL" id="BQNB010018521">
    <property type="protein sequence ID" value="GJT75326.1"/>
    <property type="molecule type" value="Genomic_DNA"/>
</dbReference>
<evidence type="ECO:0000313" key="2">
    <source>
        <dbReference type="EMBL" id="GJT75326.1"/>
    </source>
</evidence>
<accession>A0ABQ5GJE6</accession>
<comment type="caution">
    <text evidence="2">The sequence shown here is derived from an EMBL/GenBank/DDBJ whole genome shotgun (WGS) entry which is preliminary data.</text>
</comment>
<evidence type="ECO:0000313" key="3">
    <source>
        <dbReference type="Proteomes" id="UP001151760"/>
    </source>
</evidence>
<feature type="region of interest" description="Disordered" evidence="1">
    <location>
        <begin position="78"/>
        <end position="103"/>
    </location>
</feature>
<reference evidence="2" key="1">
    <citation type="journal article" date="2022" name="Int. J. Mol. Sci.">
        <title>Draft Genome of Tanacetum Coccineum: Genomic Comparison of Closely Related Tanacetum-Family Plants.</title>
        <authorList>
            <person name="Yamashiro T."/>
            <person name="Shiraishi A."/>
            <person name="Nakayama K."/>
            <person name="Satake H."/>
        </authorList>
    </citation>
    <scope>NUCLEOTIDE SEQUENCE</scope>
</reference>
<gene>
    <name evidence="2" type="ORF">Tco_1042051</name>
</gene>
<evidence type="ECO:0000256" key="1">
    <source>
        <dbReference type="SAM" id="MobiDB-lite"/>
    </source>
</evidence>
<name>A0ABQ5GJE6_9ASTR</name>
<feature type="compositionally biased region" description="Basic and acidic residues" evidence="1">
    <location>
        <begin position="78"/>
        <end position="95"/>
    </location>
</feature>
<keyword evidence="3" id="KW-1185">Reference proteome</keyword>
<dbReference type="Proteomes" id="UP001151760">
    <property type="component" value="Unassembled WGS sequence"/>
</dbReference>
<protein>
    <submittedName>
        <fullName evidence="2">Uncharacterized protein</fullName>
    </submittedName>
</protein>
<organism evidence="2 3">
    <name type="scientific">Tanacetum coccineum</name>
    <dbReference type="NCBI Taxonomy" id="301880"/>
    <lineage>
        <taxon>Eukaryota</taxon>
        <taxon>Viridiplantae</taxon>
        <taxon>Streptophyta</taxon>
        <taxon>Embryophyta</taxon>
        <taxon>Tracheophyta</taxon>
        <taxon>Spermatophyta</taxon>
        <taxon>Magnoliopsida</taxon>
        <taxon>eudicotyledons</taxon>
        <taxon>Gunneridae</taxon>
        <taxon>Pentapetalae</taxon>
        <taxon>asterids</taxon>
        <taxon>campanulids</taxon>
        <taxon>Asterales</taxon>
        <taxon>Asteraceae</taxon>
        <taxon>Asteroideae</taxon>
        <taxon>Anthemideae</taxon>
        <taxon>Anthemidinae</taxon>
        <taxon>Tanacetum</taxon>
    </lineage>
</organism>